<evidence type="ECO:0000256" key="2">
    <source>
        <dbReference type="ARBA" id="ARBA00022679"/>
    </source>
</evidence>
<dbReference type="Proteomes" id="UP001163046">
    <property type="component" value="Unassembled WGS sequence"/>
</dbReference>
<evidence type="ECO:0000256" key="4">
    <source>
        <dbReference type="ARBA" id="ARBA00022777"/>
    </source>
</evidence>
<keyword evidence="7" id="KW-1185">Reference proteome</keyword>
<keyword evidence="1" id="KW-0723">Serine/threonine-protein kinase</keyword>
<sequence length="82" mass="9671">MIILGAKYDYSIDLWSVATTVFELYTGKIMFSGKTNNEMLKLTMDYKGKIPNKMIRKGVLRDQHFDENCNFLYHEVDKITQR</sequence>
<keyword evidence="3" id="KW-0547">Nucleotide-binding</keyword>
<dbReference type="PANTHER" id="PTHR24058">
    <property type="entry name" value="DUAL SPECIFICITY PROTEIN KINASE"/>
    <property type="match status" value="1"/>
</dbReference>
<gene>
    <name evidence="6" type="primary">PRPF4B_2</name>
    <name evidence="6" type="ORF">OS493_040384</name>
</gene>
<comment type="caution">
    <text evidence="6">The sequence shown here is derived from an EMBL/GenBank/DDBJ whole genome shotgun (WGS) entry which is preliminary data.</text>
</comment>
<protein>
    <submittedName>
        <fullName evidence="6">Serine/threonine-protein kinase PRP4</fullName>
        <ecNumber evidence="6">2.7.11.1</ecNumber>
    </submittedName>
</protein>
<keyword evidence="5" id="KW-0067">ATP-binding</keyword>
<proteinExistence type="predicted"/>
<evidence type="ECO:0000256" key="1">
    <source>
        <dbReference type="ARBA" id="ARBA00022527"/>
    </source>
</evidence>
<reference evidence="6" key="1">
    <citation type="submission" date="2023-01" db="EMBL/GenBank/DDBJ databases">
        <title>Genome assembly of the deep-sea coral Lophelia pertusa.</title>
        <authorList>
            <person name="Herrera S."/>
            <person name="Cordes E."/>
        </authorList>
    </citation>
    <scope>NUCLEOTIDE SEQUENCE</scope>
    <source>
        <strain evidence="6">USNM1676648</strain>
        <tissue evidence="6">Polyp</tissue>
    </source>
</reference>
<keyword evidence="4 6" id="KW-0418">Kinase</keyword>
<dbReference type="InterPro" id="IPR050494">
    <property type="entry name" value="Ser_Thr_dual-spec_kinase"/>
</dbReference>
<accession>A0A9W9ZUC2</accession>
<dbReference type="SUPFAM" id="SSF56112">
    <property type="entry name" value="Protein kinase-like (PK-like)"/>
    <property type="match status" value="1"/>
</dbReference>
<dbReference type="AlphaFoldDB" id="A0A9W9ZUC2"/>
<keyword evidence="2 6" id="KW-0808">Transferase</keyword>
<organism evidence="6 7">
    <name type="scientific">Desmophyllum pertusum</name>
    <dbReference type="NCBI Taxonomy" id="174260"/>
    <lineage>
        <taxon>Eukaryota</taxon>
        <taxon>Metazoa</taxon>
        <taxon>Cnidaria</taxon>
        <taxon>Anthozoa</taxon>
        <taxon>Hexacorallia</taxon>
        <taxon>Scleractinia</taxon>
        <taxon>Caryophylliina</taxon>
        <taxon>Caryophylliidae</taxon>
        <taxon>Desmophyllum</taxon>
    </lineage>
</organism>
<evidence type="ECO:0000313" key="6">
    <source>
        <dbReference type="EMBL" id="KAJ7388012.1"/>
    </source>
</evidence>
<feature type="non-terminal residue" evidence="6">
    <location>
        <position position="1"/>
    </location>
</feature>
<dbReference type="EMBL" id="MU825755">
    <property type="protein sequence ID" value="KAJ7388012.1"/>
    <property type="molecule type" value="Genomic_DNA"/>
</dbReference>
<dbReference type="EC" id="2.7.11.1" evidence="6"/>
<evidence type="ECO:0000256" key="3">
    <source>
        <dbReference type="ARBA" id="ARBA00022741"/>
    </source>
</evidence>
<dbReference type="OrthoDB" id="3967at2759"/>
<dbReference type="InterPro" id="IPR011009">
    <property type="entry name" value="Kinase-like_dom_sf"/>
</dbReference>
<evidence type="ECO:0000313" key="7">
    <source>
        <dbReference type="Proteomes" id="UP001163046"/>
    </source>
</evidence>
<dbReference type="PANTHER" id="PTHR24058:SF103">
    <property type="entry name" value="SERINE_THREONINE-PROTEIN KINASE PRP4 HOMOLOG"/>
    <property type="match status" value="1"/>
</dbReference>
<evidence type="ECO:0000256" key="5">
    <source>
        <dbReference type="ARBA" id="ARBA00022840"/>
    </source>
</evidence>
<dbReference type="GO" id="GO:0005524">
    <property type="term" value="F:ATP binding"/>
    <property type="evidence" value="ECO:0007669"/>
    <property type="project" value="UniProtKB-KW"/>
</dbReference>
<name>A0A9W9ZUC2_9CNID</name>
<dbReference type="Gene3D" id="1.10.510.10">
    <property type="entry name" value="Transferase(Phosphotransferase) domain 1"/>
    <property type="match status" value="1"/>
</dbReference>
<dbReference type="GO" id="GO:0004674">
    <property type="term" value="F:protein serine/threonine kinase activity"/>
    <property type="evidence" value="ECO:0007669"/>
    <property type="project" value="UniProtKB-KW"/>
</dbReference>